<name>A0A559KGF8_9BACL</name>
<dbReference type="SUPFAM" id="SSF53850">
    <property type="entry name" value="Periplasmic binding protein-like II"/>
    <property type="match status" value="1"/>
</dbReference>
<sequence length="436" mass="48321">MWTRWKKALYVLPVAGLLAACSQGAGQIQTEAQAPAKADSGTQGKLGTEAAEIVIYNVSNATANLDWFNATDFGKEIHAKFPKVKINFIATGKGMTPQELVVSGQQIDLIISSIFSFPSLAETNLLFDMSELIKKNGFDLNRLEPYALEYQKQFGSGGIYGFPVSSAPVALFYNKEIFDKFGVAYPKDGMTWDQVYDLAKKLTRTDNGTPYYGFATRYPFMYNVNQLSLSYYDPKAQKVLVNDDKFKLFMDNFTRFASIPGNEPATTDMFSKEKNVAMMAYQFGKWDFDSWDMVSMPTYTEAPGVGPQVYPTFMNISSTSKNKELAFEILKALTTDDYQMRISKAGTIPSVRNPEIIKAFGTEGDPANGKNFKGKDVGAFFPATRAAASYVTKYDDIVAKRMNTAFTDIAAGKKDTITALREVQEAAASELQSLKK</sequence>
<proteinExistence type="inferred from homology"/>
<evidence type="ECO:0000313" key="10">
    <source>
        <dbReference type="Proteomes" id="UP000317036"/>
    </source>
</evidence>
<dbReference type="OrthoDB" id="2515046at2"/>
<protein>
    <submittedName>
        <fullName evidence="9">Extracellular solute-binding protein</fullName>
    </submittedName>
</protein>
<feature type="chain" id="PRO_5038448524" evidence="8">
    <location>
        <begin position="26"/>
        <end position="436"/>
    </location>
</feature>
<evidence type="ECO:0000256" key="4">
    <source>
        <dbReference type="ARBA" id="ARBA00022729"/>
    </source>
</evidence>
<comment type="caution">
    <text evidence="9">The sequence shown here is derived from an EMBL/GenBank/DDBJ whole genome shotgun (WGS) entry which is preliminary data.</text>
</comment>
<evidence type="ECO:0000256" key="3">
    <source>
        <dbReference type="ARBA" id="ARBA00022475"/>
    </source>
</evidence>
<gene>
    <name evidence="9" type="ORF">FPZ49_05100</name>
</gene>
<dbReference type="PROSITE" id="PS51257">
    <property type="entry name" value="PROKAR_LIPOPROTEIN"/>
    <property type="match status" value="1"/>
</dbReference>
<evidence type="ECO:0000256" key="1">
    <source>
        <dbReference type="ARBA" id="ARBA00008520"/>
    </source>
</evidence>
<keyword evidence="5" id="KW-0472">Membrane</keyword>
<keyword evidence="7" id="KW-0449">Lipoprotein</keyword>
<dbReference type="Proteomes" id="UP000317036">
    <property type="component" value="Unassembled WGS sequence"/>
</dbReference>
<keyword evidence="2" id="KW-0813">Transport</keyword>
<keyword evidence="3" id="KW-1003">Cell membrane</keyword>
<dbReference type="InterPro" id="IPR006059">
    <property type="entry name" value="SBP"/>
</dbReference>
<keyword evidence="10" id="KW-1185">Reference proteome</keyword>
<dbReference type="PROSITE" id="PS01037">
    <property type="entry name" value="SBP_BACTERIAL_1"/>
    <property type="match status" value="1"/>
</dbReference>
<reference evidence="9 10" key="1">
    <citation type="submission" date="2019-07" db="EMBL/GenBank/DDBJ databases">
        <authorList>
            <person name="Kim J."/>
        </authorList>
    </citation>
    <scope>NUCLEOTIDE SEQUENCE [LARGE SCALE GENOMIC DNA]</scope>
    <source>
        <strain evidence="9 10">JC52</strain>
    </source>
</reference>
<dbReference type="EMBL" id="VNJI01000004">
    <property type="protein sequence ID" value="TVY11213.1"/>
    <property type="molecule type" value="Genomic_DNA"/>
</dbReference>
<evidence type="ECO:0000256" key="5">
    <source>
        <dbReference type="ARBA" id="ARBA00023136"/>
    </source>
</evidence>
<dbReference type="Gene3D" id="3.40.190.10">
    <property type="entry name" value="Periplasmic binding protein-like II"/>
    <property type="match status" value="1"/>
</dbReference>
<accession>A0A559KGF8</accession>
<feature type="signal peptide" evidence="8">
    <location>
        <begin position="1"/>
        <end position="25"/>
    </location>
</feature>
<dbReference type="Pfam" id="PF01547">
    <property type="entry name" value="SBP_bac_1"/>
    <property type="match status" value="1"/>
</dbReference>
<comment type="similarity">
    <text evidence="1">Belongs to the bacterial solute-binding protein 1 family.</text>
</comment>
<keyword evidence="4 8" id="KW-0732">Signal</keyword>
<evidence type="ECO:0000256" key="6">
    <source>
        <dbReference type="ARBA" id="ARBA00023139"/>
    </source>
</evidence>
<dbReference type="PANTHER" id="PTHR43649:SF33">
    <property type="entry name" value="POLYGALACTURONAN_RHAMNOGALACTURONAN-BINDING PROTEIN YTCQ"/>
    <property type="match status" value="1"/>
</dbReference>
<dbReference type="PANTHER" id="PTHR43649">
    <property type="entry name" value="ARABINOSE-BINDING PROTEIN-RELATED"/>
    <property type="match status" value="1"/>
</dbReference>
<organism evidence="9 10">
    <name type="scientific">Paenibacillus cremeus</name>
    <dbReference type="NCBI Taxonomy" id="2163881"/>
    <lineage>
        <taxon>Bacteria</taxon>
        <taxon>Bacillati</taxon>
        <taxon>Bacillota</taxon>
        <taxon>Bacilli</taxon>
        <taxon>Bacillales</taxon>
        <taxon>Paenibacillaceae</taxon>
        <taxon>Paenibacillus</taxon>
    </lineage>
</organism>
<evidence type="ECO:0000256" key="8">
    <source>
        <dbReference type="SAM" id="SignalP"/>
    </source>
</evidence>
<evidence type="ECO:0000256" key="2">
    <source>
        <dbReference type="ARBA" id="ARBA00022448"/>
    </source>
</evidence>
<evidence type="ECO:0000313" key="9">
    <source>
        <dbReference type="EMBL" id="TVY11213.1"/>
    </source>
</evidence>
<evidence type="ECO:0000256" key="7">
    <source>
        <dbReference type="ARBA" id="ARBA00023288"/>
    </source>
</evidence>
<keyword evidence="6" id="KW-0564">Palmitate</keyword>
<dbReference type="InterPro" id="IPR006061">
    <property type="entry name" value="SBP_1_CS"/>
</dbReference>
<dbReference type="InterPro" id="IPR050490">
    <property type="entry name" value="Bact_solute-bd_prot1"/>
</dbReference>
<dbReference type="AlphaFoldDB" id="A0A559KGF8"/>
<dbReference type="RefSeq" id="WP_144844104.1">
    <property type="nucleotide sequence ID" value="NZ_VNJI01000004.1"/>
</dbReference>
<dbReference type="GO" id="GO:0055085">
    <property type="term" value="P:transmembrane transport"/>
    <property type="evidence" value="ECO:0007669"/>
    <property type="project" value="InterPro"/>
</dbReference>